<keyword evidence="5" id="KW-0671">Queuosine biosynthesis</keyword>
<keyword evidence="6 10" id="KW-0560">Oxidoreductase</keyword>
<accession>A0A7S8IDX3</accession>
<dbReference type="Gene3D" id="1.25.10.10">
    <property type="entry name" value="Leucine-rich Repeat Variant"/>
    <property type="match status" value="1"/>
</dbReference>
<organism evidence="10 11">
    <name type="scientific">Phototrophicus methaneseepsis</name>
    <dbReference type="NCBI Taxonomy" id="2710758"/>
    <lineage>
        <taxon>Bacteria</taxon>
        <taxon>Bacillati</taxon>
        <taxon>Chloroflexota</taxon>
        <taxon>Candidatus Thermofontia</taxon>
        <taxon>Phototrophicales</taxon>
        <taxon>Phototrophicaceae</taxon>
        <taxon>Phototrophicus</taxon>
    </lineage>
</organism>
<evidence type="ECO:0000256" key="1">
    <source>
        <dbReference type="ARBA" id="ARBA00022485"/>
    </source>
</evidence>
<keyword evidence="4" id="KW-0479">Metal-binding</keyword>
<dbReference type="InterPro" id="IPR004453">
    <property type="entry name" value="QueG"/>
</dbReference>
<evidence type="ECO:0000256" key="5">
    <source>
        <dbReference type="ARBA" id="ARBA00022785"/>
    </source>
</evidence>
<dbReference type="InterPro" id="IPR017900">
    <property type="entry name" value="4Fe4S_Fe_S_CS"/>
</dbReference>
<sequence length="381" mass="42832">MSLLSAQNIKEKAFALGFTLVGITRAVPSPTLAAYERWIHAGMHGNMGYMARPDRIARRRDLAVIVPEAQTLIMVGLDYGQDIVPQSILHDPTRGRIAAYAWGLDYHDVMQPQLEQFSQWLQKEAADRTDQRVYVDTGAILERSHAQQAGMGFIGKNTMLINPRRGSTFFLGEIITTLEVDQYDTPHKPTMCGTCTRCLNACPTNAFPKPHVLDARRCISYHTIENKGWIDRELRPDFGNWVYGCDVCQDVCPFQRFSQRVSQPVPENFDTIAPPLGDLLQLDEATFKARYGHSPIARIKRQRLVRNACIAAGNSGNKDYIPLLRALLQDEAPLVRGHAAWGFHQLAPESAQNELYDHLQHETDDDVRAEITALLRGIGLE</sequence>
<feature type="domain" description="4Fe-4S ferredoxin-type" evidence="9">
    <location>
        <begin position="183"/>
        <end position="212"/>
    </location>
</feature>
<dbReference type="SUPFAM" id="SSF46548">
    <property type="entry name" value="alpha-helical ferredoxin"/>
    <property type="match status" value="1"/>
</dbReference>
<dbReference type="SUPFAM" id="SSF48371">
    <property type="entry name" value="ARM repeat"/>
    <property type="match status" value="1"/>
</dbReference>
<keyword evidence="7" id="KW-0408">Iron</keyword>
<keyword evidence="3" id="KW-0819">tRNA processing</keyword>
<dbReference type="Pfam" id="PF13646">
    <property type="entry name" value="HEAT_2"/>
    <property type="match status" value="1"/>
</dbReference>
<keyword evidence="8" id="KW-0411">Iron-sulfur</keyword>
<reference evidence="10 11" key="1">
    <citation type="submission" date="2020-02" db="EMBL/GenBank/DDBJ databases">
        <authorList>
            <person name="Zheng R.K."/>
            <person name="Sun C.M."/>
        </authorList>
    </citation>
    <scope>NUCLEOTIDE SEQUENCE [LARGE SCALE GENOMIC DNA]</scope>
    <source>
        <strain evidence="11">rifampicinis</strain>
    </source>
</reference>
<dbReference type="GO" id="GO:0052693">
    <property type="term" value="F:epoxyqueuosine reductase activity"/>
    <property type="evidence" value="ECO:0007669"/>
    <property type="project" value="UniProtKB-EC"/>
</dbReference>
<dbReference type="KEGG" id="pmet:G4Y79_19265"/>
<evidence type="ECO:0000256" key="3">
    <source>
        <dbReference type="ARBA" id="ARBA00022694"/>
    </source>
</evidence>
<keyword evidence="2" id="KW-0963">Cytoplasm</keyword>
<dbReference type="InterPro" id="IPR017896">
    <property type="entry name" value="4Fe4S_Fe-S-bd"/>
</dbReference>
<dbReference type="Proteomes" id="UP000594468">
    <property type="component" value="Chromosome"/>
</dbReference>
<dbReference type="GO" id="GO:0051539">
    <property type="term" value="F:4 iron, 4 sulfur cluster binding"/>
    <property type="evidence" value="ECO:0007669"/>
    <property type="project" value="UniProtKB-KW"/>
</dbReference>
<dbReference type="Pfam" id="PF08331">
    <property type="entry name" value="QueG_DUF1730"/>
    <property type="match status" value="1"/>
</dbReference>
<keyword evidence="11" id="KW-1185">Reference proteome</keyword>
<evidence type="ECO:0000256" key="2">
    <source>
        <dbReference type="ARBA" id="ARBA00022490"/>
    </source>
</evidence>
<dbReference type="InterPro" id="IPR021133">
    <property type="entry name" value="HEAT_type_2"/>
</dbReference>
<evidence type="ECO:0000313" key="10">
    <source>
        <dbReference type="EMBL" id="QPC81809.1"/>
    </source>
</evidence>
<dbReference type="InterPro" id="IPR016024">
    <property type="entry name" value="ARM-type_fold"/>
</dbReference>
<dbReference type="PANTHER" id="PTHR30002:SF4">
    <property type="entry name" value="EPOXYQUEUOSINE REDUCTASE"/>
    <property type="match status" value="1"/>
</dbReference>
<dbReference type="RefSeq" id="WP_195169880.1">
    <property type="nucleotide sequence ID" value="NZ_CP062983.1"/>
</dbReference>
<evidence type="ECO:0000256" key="8">
    <source>
        <dbReference type="ARBA" id="ARBA00023014"/>
    </source>
</evidence>
<dbReference type="PROSITE" id="PS50077">
    <property type="entry name" value="HEAT_REPEAT"/>
    <property type="match status" value="1"/>
</dbReference>
<dbReference type="InterPro" id="IPR013542">
    <property type="entry name" value="QueG_DUF1730"/>
</dbReference>
<dbReference type="PROSITE" id="PS51379">
    <property type="entry name" value="4FE4S_FER_2"/>
    <property type="match status" value="1"/>
</dbReference>
<evidence type="ECO:0000256" key="7">
    <source>
        <dbReference type="ARBA" id="ARBA00023004"/>
    </source>
</evidence>
<keyword evidence="1" id="KW-0004">4Fe-4S</keyword>
<evidence type="ECO:0000313" key="11">
    <source>
        <dbReference type="Proteomes" id="UP000594468"/>
    </source>
</evidence>
<dbReference type="AlphaFoldDB" id="A0A7S8IDX3"/>
<dbReference type="GO" id="GO:0046872">
    <property type="term" value="F:metal ion binding"/>
    <property type="evidence" value="ECO:0007669"/>
    <property type="project" value="UniProtKB-KW"/>
</dbReference>
<protein>
    <submittedName>
        <fullName evidence="10">tRNA epoxyqueuosine(34) reductase QueG</fullName>
        <ecNumber evidence="10">1.17.99.6</ecNumber>
    </submittedName>
</protein>
<proteinExistence type="predicted"/>
<dbReference type="PROSITE" id="PS00198">
    <property type="entry name" value="4FE4S_FER_1"/>
    <property type="match status" value="1"/>
</dbReference>
<evidence type="ECO:0000256" key="4">
    <source>
        <dbReference type="ARBA" id="ARBA00022723"/>
    </source>
</evidence>
<dbReference type="PANTHER" id="PTHR30002">
    <property type="entry name" value="EPOXYQUEUOSINE REDUCTASE"/>
    <property type="match status" value="1"/>
</dbReference>
<dbReference type="GO" id="GO:0008616">
    <property type="term" value="P:tRNA queuosine(34) biosynthetic process"/>
    <property type="evidence" value="ECO:0007669"/>
    <property type="project" value="UniProtKB-KW"/>
</dbReference>
<dbReference type="EC" id="1.17.99.6" evidence="10"/>
<name>A0A7S8IDX3_9CHLR</name>
<dbReference type="EMBL" id="CP062983">
    <property type="protein sequence ID" value="QPC81809.1"/>
    <property type="molecule type" value="Genomic_DNA"/>
</dbReference>
<gene>
    <name evidence="10" type="primary">queG</name>
    <name evidence="10" type="ORF">G4Y79_19265</name>
</gene>
<evidence type="ECO:0000256" key="6">
    <source>
        <dbReference type="ARBA" id="ARBA00023002"/>
    </source>
</evidence>
<evidence type="ECO:0000259" key="9">
    <source>
        <dbReference type="PROSITE" id="PS51379"/>
    </source>
</evidence>
<dbReference type="NCBIfam" id="TIGR00276">
    <property type="entry name" value="tRNA epoxyqueuosine(34) reductase QueG"/>
    <property type="match status" value="1"/>
</dbReference>
<dbReference type="InterPro" id="IPR011989">
    <property type="entry name" value="ARM-like"/>
</dbReference>
<dbReference type="Pfam" id="PF13484">
    <property type="entry name" value="Fer4_16"/>
    <property type="match status" value="1"/>
</dbReference>
<dbReference type="Gene3D" id="3.30.70.20">
    <property type="match status" value="1"/>
</dbReference>